<dbReference type="Gene3D" id="3.40.190.10">
    <property type="entry name" value="Periplasmic binding protein-like II"/>
    <property type="match status" value="2"/>
</dbReference>
<dbReference type="PANTHER" id="PTHR43649">
    <property type="entry name" value="ARABINOSE-BINDING PROTEIN-RELATED"/>
    <property type="match status" value="1"/>
</dbReference>
<protein>
    <recommendedName>
        <fullName evidence="2">ABC transporter substrate-binding protein</fullName>
    </recommendedName>
</protein>
<dbReference type="Pfam" id="PF01547">
    <property type="entry name" value="SBP_bac_1"/>
    <property type="match status" value="1"/>
</dbReference>
<gene>
    <name evidence="1" type="ORF">METZ01_LOCUS71046</name>
</gene>
<organism evidence="1">
    <name type="scientific">marine metagenome</name>
    <dbReference type="NCBI Taxonomy" id="408172"/>
    <lineage>
        <taxon>unclassified sequences</taxon>
        <taxon>metagenomes</taxon>
        <taxon>ecological metagenomes</taxon>
    </lineage>
</organism>
<dbReference type="EMBL" id="UINC01004975">
    <property type="protein sequence ID" value="SVA18192.1"/>
    <property type="molecule type" value="Genomic_DNA"/>
</dbReference>
<dbReference type="PROSITE" id="PS51257">
    <property type="entry name" value="PROKAR_LIPOPROTEIN"/>
    <property type="match status" value="1"/>
</dbReference>
<evidence type="ECO:0000313" key="1">
    <source>
        <dbReference type="EMBL" id="SVA18192.1"/>
    </source>
</evidence>
<name>A0A381TQ39_9ZZZZ</name>
<dbReference type="PANTHER" id="PTHR43649:SF12">
    <property type="entry name" value="DIACETYLCHITOBIOSE BINDING PROTEIN DASA"/>
    <property type="match status" value="1"/>
</dbReference>
<dbReference type="AlphaFoldDB" id="A0A381TQ39"/>
<dbReference type="InterPro" id="IPR050490">
    <property type="entry name" value="Bact_solute-bd_prot1"/>
</dbReference>
<accession>A0A381TQ39</accession>
<reference evidence="1" key="1">
    <citation type="submission" date="2018-05" db="EMBL/GenBank/DDBJ databases">
        <authorList>
            <person name="Lanie J.A."/>
            <person name="Ng W.-L."/>
            <person name="Kazmierczak K.M."/>
            <person name="Andrzejewski T.M."/>
            <person name="Davidsen T.M."/>
            <person name="Wayne K.J."/>
            <person name="Tettelin H."/>
            <person name="Glass J.I."/>
            <person name="Rusch D."/>
            <person name="Podicherti R."/>
            <person name="Tsui H.-C.T."/>
            <person name="Winkler M.E."/>
        </authorList>
    </citation>
    <scope>NUCLEOTIDE SEQUENCE</scope>
</reference>
<dbReference type="InterPro" id="IPR006059">
    <property type="entry name" value="SBP"/>
</dbReference>
<evidence type="ECO:0008006" key="2">
    <source>
        <dbReference type="Google" id="ProtNLM"/>
    </source>
</evidence>
<dbReference type="SUPFAM" id="SSF53850">
    <property type="entry name" value="Periplasmic binding protein-like II"/>
    <property type="match status" value="1"/>
</dbReference>
<sequence length="404" mass="42758">MKKIIGFLFLLSTLMFSSFSSSYACDFKNDVPVTSLSAGFDAWKVVMSAAEECGNVTSTLDQDFSKKQVAAMTSNPSQFTIGGVANSTNTALLDAGATRPLDDLVAKYGSSLQENQLIRVDGKIMAIAMMVNSQHLFYREDILNDLGINIPTTYAEVIAAAKKIQAAGVVDYPFGGTYKTGWNLGENFVEIYLGMGGSLFDGNNASVNNSDGIAALNLMKELSSYMDPEFLTSDSTYVQKQFQQGKIAMANLWASRAGAMNNAEESKVVGLVKFAAAPIAKDGQAPAATLWWDGFTIAKNVSDEEAEAGFRVMMAGINPVNLEANKDAAIWLSTAFEPSKIAVGAVATASGGAPGYPASSKLGILHTNFGNTVGDFLSGAASAEATLEKIEADYTTSAKEKGLL</sequence>
<proteinExistence type="predicted"/>